<dbReference type="InterPro" id="IPR002401">
    <property type="entry name" value="Cyt_P450_E_grp-I"/>
</dbReference>
<evidence type="ECO:0000313" key="9">
    <source>
        <dbReference type="EnsemblPlants" id="QL12p014493:mrna"/>
    </source>
</evidence>
<dbReference type="Gramene" id="QL12p014493:mrna">
    <property type="protein sequence ID" value="QL12p014493:mrna"/>
    <property type="gene ID" value="QL12p014493"/>
</dbReference>
<dbReference type="InterPro" id="IPR036396">
    <property type="entry name" value="Cyt_P450_sf"/>
</dbReference>
<dbReference type="OMA" id="VERRMKM"/>
<name>A0A7N2N313_QUELO</name>
<evidence type="ECO:0000256" key="3">
    <source>
        <dbReference type="ARBA" id="ARBA00022617"/>
    </source>
</evidence>
<dbReference type="EMBL" id="LRBV02000012">
    <property type="status" value="NOT_ANNOTATED_CDS"/>
    <property type="molecule type" value="Genomic_DNA"/>
</dbReference>
<evidence type="ECO:0000256" key="1">
    <source>
        <dbReference type="ARBA" id="ARBA00001971"/>
    </source>
</evidence>
<dbReference type="SUPFAM" id="SSF48264">
    <property type="entry name" value="Cytochrome P450"/>
    <property type="match status" value="1"/>
</dbReference>
<keyword evidence="7" id="KW-0503">Monooxygenase</keyword>
<accession>A0A7N2N313</accession>
<dbReference type="Pfam" id="PF00067">
    <property type="entry name" value="p450"/>
    <property type="match status" value="1"/>
</dbReference>
<dbReference type="GO" id="GO:0004497">
    <property type="term" value="F:monooxygenase activity"/>
    <property type="evidence" value="ECO:0007669"/>
    <property type="project" value="UniProtKB-KW"/>
</dbReference>
<dbReference type="GO" id="GO:0016705">
    <property type="term" value="F:oxidoreductase activity, acting on paired donors, with incorporation or reduction of molecular oxygen"/>
    <property type="evidence" value="ECO:0007669"/>
    <property type="project" value="InterPro"/>
</dbReference>
<dbReference type="GO" id="GO:0020037">
    <property type="term" value="F:heme binding"/>
    <property type="evidence" value="ECO:0007669"/>
    <property type="project" value="InterPro"/>
</dbReference>
<sequence>MKKATMVHVISMPAVNLCLICIIAVSLRSVLDEAELLPFDIKTKRFSLKQPLANNAAKETAIMDIGEELLHFLFPEVLVCIKYLISKNEGTGQMEQRRDFLQLLLELGEQDGAATSISIRQVKAMIADILVGGTDTTSTMVEWVMAELMQRLEAMRKVNEELTEFVSLDSLVEESHLPKLHYLDTVIKDTFRLHPALPFLVPRCPSQSSTVGGYYIPKGCMVWLNVWVIHRDPKIWENPLEFQPERFLNESSNLDYSGNNFNYIPFGSGRRICARFPLAEKSLMYILASLLHSFEWKLPHGTELEFSDNFGIVTKKLNPTVAVPTPGLSNFELYTK</sequence>
<dbReference type="Proteomes" id="UP000594261">
    <property type="component" value="Chromosome 12"/>
</dbReference>
<keyword evidence="3 8" id="KW-0349">Heme</keyword>
<evidence type="ECO:0000256" key="6">
    <source>
        <dbReference type="ARBA" id="ARBA00023004"/>
    </source>
</evidence>
<evidence type="ECO:0000256" key="2">
    <source>
        <dbReference type="ARBA" id="ARBA00010617"/>
    </source>
</evidence>
<comment type="similarity">
    <text evidence="2">Belongs to the cytochrome P450 family.</text>
</comment>
<dbReference type="PRINTS" id="PR00385">
    <property type="entry name" value="P450"/>
</dbReference>
<proteinExistence type="inferred from homology"/>
<keyword evidence="6 8" id="KW-0408">Iron</keyword>
<keyword evidence="5" id="KW-0560">Oxidoreductase</keyword>
<feature type="binding site" description="axial binding residue" evidence="8">
    <location>
        <position position="273"/>
    </location>
    <ligand>
        <name>heme</name>
        <dbReference type="ChEBI" id="CHEBI:30413"/>
    </ligand>
    <ligandPart>
        <name>Fe</name>
        <dbReference type="ChEBI" id="CHEBI:18248"/>
    </ligandPart>
</feature>
<evidence type="ECO:0000256" key="5">
    <source>
        <dbReference type="ARBA" id="ARBA00023002"/>
    </source>
</evidence>
<keyword evidence="4 8" id="KW-0479">Metal-binding</keyword>
<dbReference type="InterPro" id="IPR001128">
    <property type="entry name" value="Cyt_P450"/>
</dbReference>
<evidence type="ECO:0000256" key="4">
    <source>
        <dbReference type="ARBA" id="ARBA00022723"/>
    </source>
</evidence>
<reference evidence="9 10" key="1">
    <citation type="journal article" date="2016" name="G3 (Bethesda)">
        <title>First Draft Assembly and Annotation of the Genome of a California Endemic Oak Quercus lobata Nee (Fagaceae).</title>
        <authorList>
            <person name="Sork V.L."/>
            <person name="Fitz-Gibbon S.T."/>
            <person name="Puiu D."/>
            <person name="Crepeau M."/>
            <person name="Gugger P.F."/>
            <person name="Sherman R."/>
            <person name="Stevens K."/>
            <person name="Langley C.H."/>
            <person name="Pellegrini M."/>
            <person name="Salzberg S.L."/>
        </authorList>
    </citation>
    <scope>NUCLEOTIDE SEQUENCE [LARGE SCALE GENOMIC DNA]</scope>
    <source>
        <strain evidence="9 10">cv. SW786</strain>
    </source>
</reference>
<dbReference type="GO" id="GO:0005506">
    <property type="term" value="F:iron ion binding"/>
    <property type="evidence" value="ECO:0007669"/>
    <property type="project" value="InterPro"/>
</dbReference>
<protein>
    <recommendedName>
        <fullName evidence="11">Cytochrome P450</fullName>
    </recommendedName>
</protein>
<dbReference type="InParanoid" id="A0A7N2N313"/>
<organism evidence="9 10">
    <name type="scientific">Quercus lobata</name>
    <name type="common">Valley oak</name>
    <dbReference type="NCBI Taxonomy" id="97700"/>
    <lineage>
        <taxon>Eukaryota</taxon>
        <taxon>Viridiplantae</taxon>
        <taxon>Streptophyta</taxon>
        <taxon>Embryophyta</taxon>
        <taxon>Tracheophyta</taxon>
        <taxon>Spermatophyta</taxon>
        <taxon>Magnoliopsida</taxon>
        <taxon>eudicotyledons</taxon>
        <taxon>Gunneridae</taxon>
        <taxon>Pentapetalae</taxon>
        <taxon>rosids</taxon>
        <taxon>fabids</taxon>
        <taxon>Fagales</taxon>
        <taxon>Fagaceae</taxon>
        <taxon>Quercus</taxon>
    </lineage>
</organism>
<evidence type="ECO:0000256" key="7">
    <source>
        <dbReference type="ARBA" id="ARBA00023033"/>
    </source>
</evidence>
<dbReference type="EnsemblPlants" id="QL12p014493:mrna">
    <property type="protein sequence ID" value="QL12p014493:mrna"/>
    <property type="gene ID" value="QL12p014493"/>
</dbReference>
<dbReference type="PRINTS" id="PR00463">
    <property type="entry name" value="EP450I"/>
</dbReference>
<keyword evidence="10" id="KW-1185">Reference proteome</keyword>
<evidence type="ECO:0008006" key="11">
    <source>
        <dbReference type="Google" id="ProtNLM"/>
    </source>
</evidence>
<dbReference type="AlphaFoldDB" id="A0A7N2N313"/>
<dbReference type="PANTHER" id="PTHR47951:SF7">
    <property type="entry name" value="FLAVONOID 3',5'-HYDROXYLASE-LIKE ISOFORM X1"/>
    <property type="match status" value="1"/>
</dbReference>
<dbReference type="Gene3D" id="1.10.630.10">
    <property type="entry name" value="Cytochrome P450"/>
    <property type="match status" value="1"/>
</dbReference>
<dbReference type="FunFam" id="1.10.630.10:FF:000126">
    <property type="entry name" value="Predicted protein"/>
    <property type="match status" value="1"/>
</dbReference>
<reference evidence="9" key="2">
    <citation type="submission" date="2021-01" db="UniProtKB">
        <authorList>
            <consortium name="EnsemblPlants"/>
        </authorList>
    </citation>
    <scope>IDENTIFICATION</scope>
</reference>
<comment type="cofactor">
    <cofactor evidence="1 8">
        <name>heme</name>
        <dbReference type="ChEBI" id="CHEBI:30413"/>
    </cofactor>
</comment>
<evidence type="ECO:0000256" key="8">
    <source>
        <dbReference type="PIRSR" id="PIRSR602401-1"/>
    </source>
</evidence>
<dbReference type="PANTHER" id="PTHR47951">
    <property type="entry name" value="OS08G0547900 PROTEIN"/>
    <property type="match status" value="1"/>
</dbReference>
<evidence type="ECO:0000313" key="10">
    <source>
        <dbReference type="Proteomes" id="UP000594261"/>
    </source>
</evidence>